<keyword evidence="8 15" id="KW-0175">Coiled coil</keyword>
<keyword evidence="5 14" id="KW-0547">Nucleotide-binding</keyword>
<feature type="coiled-coil region" evidence="15">
    <location>
        <begin position="430"/>
        <end position="525"/>
    </location>
</feature>
<evidence type="ECO:0000256" key="7">
    <source>
        <dbReference type="ARBA" id="ARBA00022840"/>
    </source>
</evidence>
<accession>A0A1G4M7D5</accession>
<evidence type="ECO:0000256" key="13">
    <source>
        <dbReference type="ARBA" id="ARBA00074599"/>
    </source>
</evidence>
<dbReference type="GO" id="GO:0005876">
    <property type="term" value="C:spindle microtubule"/>
    <property type="evidence" value="ECO:0007669"/>
    <property type="project" value="TreeGrafter"/>
</dbReference>
<evidence type="ECO:0000256" key="10">
    <source>
        <dbReference type="ARBA" id="ARBA00023212"/>
    </source>
</evidence>
<organism evidence="18 19">
    <name type="scientific">Lachancea fermentati</name>
    <name type="common">Zygosaccharomyces fermentati</name>
    <dbReference type="NCBI Taxonomy" id="4955"/>
    <lineage>
        <taxon>Eukaryota</taxon>
        <taxon>Fungi</taxon>
        <taxon>Dikarya</taxon>
        <taxon>Ascomycota</taxon>
        <taxon>Saccharomycotina</taxon>
        <taxon>Saccharomycetes</taxon>
        <taxon>Saccharomycetales</taxon>
        <taxon>Saccharomycetaceae</taxon>
        <taxon>Lachancea</taxon>
    </lineage>
</organism>
<name>A0A1G4M7D5_LACFM</name>
<dbReference type="GO" id="GO:0072686">
    <property type="term" value="C:mitotic spindle"/>
    <property type="evidence" value="ECO:0007669"/>
    <property type="project" value="TreeGrafter"/>
</dbReference>
<feature type="domain" description="Kinesin motor" evidence="17">
    <location>
        <begin position="51"/>
        <end position="414"/>
    </location>
</feature>
<proteinExistence type="inferred from homology"/>
<keyword evidence="11" id="KW-0131">Cell cycle</keyword>
<dbReference type="InterPro" id="IPR047149">
    <property type="entry name" value="KIF11-like"/>
</dbReference>
<evidence type="ECO:0000313" key="18">
    <source>
        <dbReference type="EMBL" id="SCV99746.1"/>
    </source>
</evidence>
<dbReference type="GO" id="GO:0007018">
    <property type="term" value="P:microtubule-based movement"/>
    <property type="evidence" value="ECO:0007669"/>
    <property type="project" value="InterPro"/>
</dbReference>
<dbReference type="FunFam" id="3.40.850.10:FF:000051">
    <property type="entry name" value="Kinesin-like protein bimC"/>
    <property type="match status" value="1"/>
</dbReference>
<feature type="coiled-coil region" evidence="15">
    <location>
        <begin position="716"/>
        <end position="753"/>
    </location>
</feature>
<evidence type="ECO:0000256" key="16">
    <source>
        <dbReference type="SAM" id="MobiDB-lite"/>
    </source>
</evidence>
<dbReference type="PRINTS" id="PR00380">
    <property type="entry name" value="KINESINHEAVY"/>
</dbReference>
<dbReference type="SUPFAM" id="SSF52540">
    <property type="entry name" value="P-loop containing nucleoside triphosphate hydrolases"/>
    <property type="match status" value="1"/>
</dbReference>
<evidence type="ECO:0000256" key="1">
    <source>
        <dbReference type="ARBA" id="ARBA00004186"/>
    </source>
</evidence>
<evidence type="ECO:0000259" key="17">
    <source>
        <dbReference type="PROSITE" id="PS50067"/>
    </source>
</evidence>
<evidence type="ECO:0000256" key="2">
    <source>
        <dbReference type="ARBA" id="ARBA00022490"/>
    </source>
</evidence>
<evidence type="ECO:0000256" key="6">
    <source>
        <dbReference type="ARBA" id="ARBA00022776"/>
    </source>
</evidence>
<dbReference type="InterPro" id="IPR036961">
    <property type="entry name" value="Kinesin_motor_dom_sf"/>
</dbReference>
<feature type="region of interest" description="Disordered" evidence="16">
    <location>
        <begin position="1076"/>
        <end position="1101"/>
    </location>
</feature>
<dbReference type="Pfam" id="PF00225">
    <property type="entry name" value="Kinesin"/>
    <property type="match status" value="1"/>
</dbReference>
<dbReference type="STRING" id="4955.A0A1G4M7D5"/>
<dbReference type="PANTHER" id="PTHR47970:SF19">
    <property type="entry name" value="KINESIN-LIKE PROTEIN KIP1"/>
    <property type="match status" value="1"/>
</dbReference>
<dbReference type="PROSITE" id="PS00411">
    <property type="entry name" value="KINESIN_MOTOR_1"/>
    <property type="match status" value="1"/>
</dbReference>
<evidence type="ECO:0000256" key="12">
    <source>
        <dbReference type="ARBA" id="ARBA00059896"/>
    </source>
</evidence>
<comment type="similarity">
    <text evidence="14">Belongs to the TRAFAC class myosin-kinesin ATPase superfamily. Kinesin family.</text>
</comment>
<comment type="subcellular location">
    <subcellularLocation>
        <location evidence="1">Cytoplasm</location>
        <location evidence="1">Cytoskeleton</location>
        <location evidence="1">Spindle</location>
    </subcellularLocation>
</comment>
<dbReference type="PROSITE" id="PS50067">
    <property type="entry name" value="KINESIN_MOTOR_2"/>
    <property type="match status" value="1"/>
</dbReference>
<dbReference type="GO" id="GO:0008017">
    <property type="term" value="F:microtubule binding"/>
    <property type="evidence" value="ECO:0007669"/>
    <property type="project" value="InterPro"/>
</dbReference>
<dbReference type="GO" id="GO:0000073">
    <property type="term" value="P:initial mitotic spindle pole body separation"/>
    <property type="evidence" value="ECO:0007669"/>
    <property type="project" value="UniProtKB-ARBA"/>
</dbReference>
<evidence type="ECO:0000256" key="14">
    <source>
        <dbReference type="PROSITE-ProRule" id="PRU00283"/>
    </source>
</evidence>
<keyword evidence="2" id="KW-0963">Cytoplasm</keyword>
<feature type="binding site" evidence="14">
    <location>
        <begin position="135"/>
        <end position="142"/>
    </location>
    <ligand>
        <name>ATP</name>
        <dbReference type="ChEBI" id="CHEBI:30616"/>
    </ligand>
</feature>
<dbReference type="GO" id="GO:0005524">
    <property type="term" value="F:ATP binding"/>
    <property type="evidence" value="ECO:0007669"/>
    <property type="project" value="UniProtKB-UniRule"/>
</dbReference>
<comment type="function">
    <text evidence="12">Required for assembly of the mitotic spindle. Interacts with spindle microtubules to produce an outwardly directed force acting upon the poles. Following spindle assembly, CIN8 and KIP1 apparently act to oppose a force that draws separated poles back together. This force seems to be mediate by KAR3.</text>
</comment>
<evidence type="ECO:0000256" key="15">
    <source>
        <dbReference type="SAM" id="Coils"/>
    </source>
</evidence>
<dbReference type="SMART" id="SM00129">
    <property type="entry name" value="KISc"/>
    <property type="match status" value="1"/>
</dbReference>
<dbReference type="InterPro" id="IPR027417">
    <property type="entry name" value="P-loop_NTPase"/>
</dbReference>
<keyword evidence="19" id="KW-1185">Reference proteome</keyword>
<dbReference type="PANTHER" id="PTHR47970">
    <property type="entry name" value="KINESIN-LIKE PROTEIN KIF11"/>
    <property type="match status" value="1"/>
</dbReference>
<keyword evidence="4" id="KW-0493">Microtubule</keyword>
<dbReference type="GO" id="GO:0008574">
    <property type="term" value="F:plus-end-directed microtubule motor activity"/>
    <property type="evidence" value="ECO:0007669"/>
    <property type="project" value="TreeGrafter"/>
</dbReference>
<evidence type="ECO:0000256" key="8">
    <source>
        <dbReference type="ARBA" id="ARBA00023054"/>
    </source>
</evidence>
<evidence type="ECO:0000256" key="9">
    <source>
        <dbReference type="ARBA" id="ARBA00023175"/>
    </source>
</evidence>
<feature type="region of interest" description="Disordered" evidence="16">
    <location>
        <begin position="1"/>
        <end position="20"/>
    </location>
</feature>
<reference evidence="19" key="1">
    <citation type="submission" date="2016-03" db="EMBL/GenBank/DDBJ databases">
        <authorList>
            <person name="Devillers H."/>
        </authorList>
    </citation>
    <scope>NUCLEOTIDE SEQUENCE [LARGE SCALE GENOMIC DNA]</scope>
</reference>
<evidence type="ECO:0000256" key="11">
    <source>
        <dbReference type="ARBA" id="ARBA00023306"/>
    </source>
</evidence>
<evidence type="ECO:0000256" key="5">
    <source>
        <dbReference type="ARBA" id="ARBA00022741"/>
    </source>
</evidence>
<dbReference type="InterPro" id="IPR019821">
    <property type="entry name" value="Kinesin_motor_CS"/>
</dbReference>
<dbReference type="EMBL" id="LT598489">
    <property type="protein sequence ID" value="SCV99746.1"/>
    <property type="molecule type" value="Genomic_DNA"/>
</dbReference>
<dbReference type="OrthoDB" id="3176171at2759"/>
<dbReference type="GO" id="GO:0005634">
    <property type="term" value="C:nucleus"/>
    <property type="evidence" value="ECO:0007669"/>
    <property type="project" value="TreeGrafter"/>
</dbReference>
<evidence type="ECO:0000256" key="3">
    <source>
        <dbReference type="ARBA" id="ARBA00022618"/>
    </source>
</evidence>
<evidence type="ECO:0000256" key="4">
    <source>
        <dbReference type="ARBA" id="ARBA00022701"/>
    </source>
</evidence>
<keyword evidence="6" id="KW-0498">Mitosis</keyword>
<dbReference type="GO" id="GO:0051301">
    <property type="term" value="P:cell division"/>
    <property type="evidence" value="ECO:0007669"/>
    <property type="project" value="UniProtKB-KW"/>
</dbReference>
<keyword evidence="10" id="KW-0206">Cytoskeleton</keyword>
<dbReference type="Gene3D" id="3.40.850.10">
    <property type="entry name" value="Kinesin motor domain"/>
    <property type="match status" value="1"/>
</dbReference>
<dbReference type="InterPro" id="IPR001752">
    <property type="entry name" value="Kinesin_motor_dom"/>
</dbReference>
<keyword evidence="9 14" id="KW-0505">Motor protein</keyword>
<keyword evidence="7 14" id="KW-0067">ATP-binding</keyword>
<sequence>MISGTVQLPSEVGHNGLNSASLENSSMKAAASEKVARSPQFRNRRDEHAHNIKVYVRCRSRNQREIDEKSSVVISTASRGAGRELMLNGSNGKKAYSFDRVFGAESDQEAVFEETAKTYIGEMLRGYNCTVFAYGQTGTGKTYTMSGDIKSISPIDTSQQSILLSEHAGIIPRILVELFKQLPQESKDFSVKVSFLELYNEKLRDLLACSIRGSDEEKHTDRFAATETIRIYDNNHNNAKSNESSITVRGMQELYIKSAHEGLELLREGSLKRQVAATKCNDLSSRSHTVFTITTNTTKTDPLSGKEFVKVGKLNLVDLAGSENITRSGVGAESMRAQEAGLINKSLLTLGRVINALVDHSQHIPYRESKLTRLLQDSLGGKTKTCIIATISPAKICMEETISTLEYATRAKSIKNTPQINQSMAKDSCITEYIREIDKLRQELRATRDKEGIYVTQEQYDLYESNCILVGEQKVRMDILEEQIKGFKEKYVEQLQISRKADHKVKALEQNFKVLKDEKLSVESSLKTLQAQCRWFEVRINEIHVNNIQNLDLLREENKNLDRMLNAKIEYITNVNEIRENEVNSLNSIRSSLQTSHQNFQDSLVLAFEELQNHSSKLKNETDLHFKSHSETKDLLAIFDSLEESIKKKFEELRPQMDKVKNTALSCSREDIDDNIHALETHYRNLERTLSLAFEKFKKYMFQEFEQAQCKTKAQHKQLLELIDKERIKVKKLQEENQKLIRSRNDKDELSIQLSTLFGDKIMKTRQAIFENVLDAVRQAELEHKDLDTMILSESSRLLTDFEKRKKRESQAGLAKCTESSLNAFEELRVSVTQNGEKCERALNEMTSLINKECSTLQLDRTLSSAANFITNEFKDRESDKANFRIQQVIEEIGNLQSNLAEYYKETLSGASNNVNSVAKKLEDKINLVYSQVQCMDEYVSKEQRTCINRLKDEYRSALFEKLSGISDIALKLTQKYDEQTSNDETSKQAQHFSEIIRELPQLLRGALTEVYKDDLLRASRCNQFDGTEIQYDTTDLSTTHSSTKVLNPKEINLVLQGTQVSDCSSDVLSKPKRRLSSFIPHGEENQESYQTELSTKKTHL</sequence>
<dbReference type="AlphaFoldDB" id="A0A1G4M7D5"/>
<protein>
    <recommendedName>
        <fullName evidence="13">Kinesin-like protein KIP1</fullName>
    </recommendedName>
</protein>
<dbReference type="Proteomes" id="UP000190831">
    <property type="component" value="Chromosome B"/>
</dbReference>
<keyword evidence="3" id="KW-0132">Cell division</keyword>
<evidence type="ECO:0000313" key="19">
    <source>
        <dbReference type="Proteomes" id="UP000190831"/>
    </source>
</evidence>
<gene>
    <name evidence="18" type="ORF">LAFE_0B01596G</name>
</gene>